<dbReference type="GO" id="GO:0019905">
    <property type="term" value="F:syntaxin binding"/>
    <property type="evidence" value="ECO:0007669"/>
    <property type="project" value="TreeGrafter"/>
</dbReference>
<gene>
    <name evidence="8" type="ORF">LAFE_0E02146G</name>
</gene>
<keyword evidence="4" id="KW-0653">Protein transport</keyword>
<organism evidence="8 9">
    <name type="scientific">Lachancea fermentati</name>
    <name type="common">Zygosaccharomyces fermentati</name>
    <dbReference type="NCBI Taxonomy" id="4955"/>
    <lineage>
        <taxon>Eukaryota</taxon>
        <taxon>Fungi</taxon>
        <taxon>Dikarya</taxon>
        <taxon>Ascomycota</taxon>
        <taxon>Saccharomycotina</taxon>
        <taxon>Saccharomycetes</taxon>
        <taxon>Saccharomycetales</taxon>
        <taxon>Saccharomycetaceae</taxon>
        <taxon>Lachancea</taxon>
    </lineage>
</organism>
<dbReference type="Pfam" id="PF20655">
    <property type="entry name" value="Vps52_C"/>
    <property type="match status" value="1"/>
</dbReference>
<protein>
    <submittedName>
        <fullName evidence="8">LAFE_0E02146g1_1</fullName>
    </submittedName>
</protein>
<dbReference type="EMBL" id="LT598488">
    <property type="protein sequence ID" value="SCW01550.1"/>
    <property type="molecule type" value="Genomic_DNA"/>
</dbReference>
<accession>A0A1G4MCP9</accession>
<dbReference type="PANTHER" id="PTHR14190">
    <property type="entry name" value="SUPPRESSOR OF ACTIN MUTATIONS 2/VACUOLAR PROTEIN SORTING 52"/>
    <property type="match status" value="1"/>
</dbReference>
<evidence type="ECO:0000256" key="4">
    <source>
        <dbReference type="ARBA" id="ARBA00022927"/>
    </source>
</evidence>
<dbReference type="GO" id="GO:0005829">
    <property type="term" value="C:cytosol"/>
    <property type="evidence" value="ECO:0007669"/>
    <property type="project" value="GOC"/>
</dbReference>
<dbReference type="STRING" id="4955.A0A1G4MCP9"/>
<keyword evidence="9" id="KW-1185">Reference proteome</keyword>
<evidence type="ECO:0000256" key="1">
    <source>
        <dbReference type="ARBA" id="ARBA00004601"/>
    </source>
</evidence>
<comment type="subcellular location">
    <subcellularLocation>
        <location evidence="1">Golgi apparatus</location>
        <location evidence="1">trans-Golgi network</location>
    </subcellularLocation>
</comment>
<keyword evidence="5" id="KW-0333">Golgi apparatus</keyword>
<dbReference type="GO" id="GO:0000938">
    <property type="term" value="C:GARP complex"/>
    <property type="evidence" value="ECO:0007669"/>
    <property type="project" value="TreeGrafter"/>
</dbReference>
<feature type="domain" description="Vps52 C-terminal" evidence="7">
    <location>
        <begin position="234"/>
        <end position="557"/>
    </location>
</feature>
<dbReference type="PANTHER" id="PTHR14190:SF7">
    <property type="entry name" value="VACUOLAR PROTEIN SORTING-ASSOCIATED PROTEIN 52 HOMOLOG"/>
    <property type="match status" value="1"/>
</dbReference>
<name>A0A1G4MCP9_LACFM</name>
<evidence type="ECO:0000256" key="5">
    <source>
        <dbReference type="ARBA" id="ARBA00023034"/>
    </source>
</evidence>
<dbReference type="InterPro" id="IPR007258">
    <property type="entry name" value="Vps52"/>
</dbReference>
<evidence type="ECO:0000259" key="6">
    <source>
        <dbReference type="Pfam" id="PF04129"/>
    </source>
</evidence>
<dbReference type="Pfam" id="PF04129">
    <property type="entry name" value="Vps52_CC"/>
    <property type="match status" value="1"/>
</dbReference>
<feature type="domain" description="Vps52 coiled-coil" evidence="6">
    <location>
        <begin position="42"/>
        <end position="216"/>
    </location>
</feature>
<comment type="similarity">
    <text evidence="2">Belongs to the VPS52 family.</text>
</comment>
<evidence type="ECO:0000256" key="3">
    <source>
        <dbReference type="ARBA" id="ARBA00022448"/>
    </source>
</evidence>
<evidence type="ECO:0000313" key="8">
    <source>
        <dbReference type="EMBL" id="SCW01550.1"/>
    </source>
</evidence>
<dbReference type="GO" id="GO:0042147">
    <property type="term" value="P:retrograde transport, endosome to Golgi"/>
    <property type="evidence" value="ECO:0007669"/>
    <property type="project" value="TreeGrafter"/>
</dbReference>
<dbReference type="GO" id="GO:0006896">
    <property type="term" value="P:Golgi to vacuole transport"/>
    <property type="evidence" value="ECO:0007669"/>
    <property type="project" value="TreeGrafter"/>
</dbReference>
<dbReference type="Proteomes" id="UP000190831">
    <property type="component" value="Chromosome E"/>
</dbReference>
<dbReference type="OMA" id="IHVVMVE"/>
<evidence type="ECO:0000259" key="7">
    <source>
        <dbReference type="Pfam" id="PF20655"/>
    </source>
</evidence>
<sequence>METLQQVLGIDSATNFTKEVSDPFLSFLEHSKISGLQVNNSVLNELQELENKHKQVQKCVEEVLPPLKDYFDGLNDQLVSLTRDLSFIRGKSSELSDLLQENSSKLADISPLVNDLIISPDVISQILHGKINSQWVENIAYIKDKTEIYEKYRDSNDVPSDFGKLSNLLNLLRSMLLERSKRYIVSRIKLLRDFHTVPSQKIQSELLEVREIFQFIAENNYSLALELRQAYAYTMRWYYNQYFGRYMRSLTILQYVSIDSNFALGHGLTSTSVGSKDAFGISSYLLGGYKRPLLGSFAVTDEAINDYFQIDQRLSVLTQEDNTVMVSQIAENNHVPNYLEIGFKNLNLAILDNCAVEFMFLNDFFQANDNIEDLRGILEQIFQPTFDGSMEYTKQLIYNTYDIFGVLMSIRIAHHLQFEAQRRQIPVIDEFLDGQLILLWPKFQQLVDFQCESLRSFPITITVAKLPGRADNDPSTTPHELTVQFAKFLTSILTLSITHKELIDERSEPLYNSILRIRNDFETVMTKCSKKTKHAERFLAVNYIYLLNALQQRHLDFQGDDGSEEKAPIIFEETKEHLNVLVEAFSKVT</sequence>
<keyword evidence="3" id="KW-0813">Transport</keyword>
<dbReference type="GO" id="GO:0032456">
    <property type="term" value="P:endocytic recycling"/>
    <property type="evidence" value="ECO:0007669"/>
    <property type="project" value="TreeGrafter"/>
</dbReference>
<dbReference type="InterPro" id="IPR048361">
    <property type="entry name" value="Vps52_C"/>
</dbReference>
<evidence type="ECO:0000256" key="2">
    <source>
        <dbReference type="ARBA" id="ARBA00008180"/>
    </source>
</evidence>
<proteinExistence type="inferred from homology"/>
<dbReference type="AlphaFoldDB" id="A0A1G4MCP9"/>
<dbReference type="OrthoDB" id="19482at2759"/>
<evidence type="ECO:0000313" key="9">
    <source>
        <dbReference type="Proteomes" id="UP000190831"/>
    </source>
</evidence>
<dbReference type="GO" id="GO:0015031">
    <property type="term" value="P:protein transport"/>
    <property type="evidence" value="ECO:0007669"/>
    <property type="project" value="UniProtKB-KW"/>
</dbReference>
<dbReference type="InterPro" id="IPR048319">
    <property type="entry name" value="Vps52_CC"/>
</dbReference>
<reference evidence="9" key="1">
    <citation type="submission" date="2016-03" db="EMBL/GenBank/DDBJ databases">
        <authorList>
            <person name="Devillers H."/>
        </authorList>
    </citation>
    <scope>NUCLEOTIDE SEQUENCE [LARGE SCALE GENOMIC DNA]</scope>
</reference>